<dbReference type="OrthoDB" id="6198252at2"/>
<dbReference type="RefSeq" id="WP_015781476.1">
    <property type="nucleotide sequence ID" value="NC_013166.1"/>
</dbReference>
<dbReference type="EMBL" id="CP001707">
    <property type="protein sequence ID" value="ACV27871.1"/>
    <property type="molecule type" value="Genomic_DNA"/>
</dbReference>
<feature type="chain" id="PRO_5002981342" description="Lipocalin-like domain-containing protein" evidence="1">
    <location>
        <begin position="19"/>
        <end position="158"/>
    </location>
</feature>
<dbReference type="HOGENOM" id="CLU_1667056_0_0_6"/>
<keyword evidence="3" id="KW-1185">Reference proteome</keyword>
<sequence length="158" mass="17850">MKLILPFIMLLISQGLFAAELSPIRDAKVPISKVKESQREMFIGEWMSVQETENGHTRKAITKRAADGNYTIIFELYSEKGDLVFKQEEFGLWGVSGGIYFTIFQGSLEDNKPVNSDPTNANNYDAYKIVKASKQELVYQSLSSGDIYTYQKVESDSI</sequence>
<gene>
    <name evidence="2" type="ordered locus">Kkor_2462</name>
</gene>
<dbReference type="Proteomes" id="UP000001231">
    <property type="component" value="Chromosome"/>
</dbReference>
<dbReference type="AlphaFoldDB" id="C7R981"/>
<feature type="signal peptide" evidence="1">
    <location>
        <begin position="1"/>
        <end position="18"/>
    </location>
</feature>
<organism evidence="2 3">
    <name type="scientific">Kangiella koreensis (strain DSM 16069 / JCM 12317 / KCTC 12182 / SW-125)</name>
    <dbReference type="NCBI Taxonomy" id="523791"/>
    <lineage>
        <taxon>Bacteria</taxon>
        <taxon>Pseudomonadati</taxon>
        <taxon>Pseudomonadota</taxon>
        <taxon>Gammaproteobacteria</taxon>
        <taxon>Kangiellales</taxon>
        <taxon>Kangiellaceae</taxon>
        <taxon>Kangiella</taxon>
    </lineage>
</organism>
<accession>C7R981</accession>
<dbReference type="STRING" id="523791.Kkor_2462"/>
<reference evidence="2 3" key="1">
    <citation type="journal article" date="2009" name="Stand. Genomic Sci.">
        <title>Complete genome sequence of Kangiella koreensis type strain (SW-125).</title>
        <authorList>
            <person name="Han C."/>
            <person name="Sikorski J."/>
            <person name="Lapidus A."/>
            <person name="Nolan M."/>
            <person name="Glavina Del Rio T."/>
            <person name="Tice H."/>
            <person name="Cheng J.F."/>
            <person name="Lucas S."/>
            <person name="Chen F."/>
            <person name="Copeland A."/>
            <person name="Ivanova N."/>
            <person name="Mavromatis K."/>
            <person name="Ovchinnikova G."/>
            <person name="Pati A."/>
            <person name="Bruce D."/>
            <person name="Goodwin L."/>
            <person name="Pitluck S."/>
            <person name="Chen A."/>
            <person name="Palaniappan K."/>
            <person name="Land M."/>
            <person name="Hauser L."/>
            <person name="Chang Y.J."/>
            <person name="Jeffries C.D."/>
            <person name="Chain P."/>
            <person name="Saunders E."/>
            <person name="Brettin T."/>
            <person name="Goker M."/>
            <person name="Tindall B.J."/>
            <person name="Bristow J."/>
            <person name="Eisen J.A."/>
            <person name="Markowitz V."/>
            <person name="Hugenholtz P."/>
            <person name="Kyrpides N.C."/>
            <person name="Klenk H.P."/>
            <person name="Detter J.C."/>
        </authorList>
    </citation>
    <scope>NUCLEOTIDE SEQUENCE [LARGE SCALE GENOMIC DNA]</scope>
    <source>
        <strain evidence="3">DSM 16069 / KCTC 12182 / SW-125</strain>
    </source>
</reference>
<evidence type="ECO:0008006" key="4">
    <source>
        <dbReference type="Google" id="ProtNLM"/>
    </source>
</evidence>
<evidence type="ECO:0000313" key="2">
    <source>
        <dbReference type="EMBL" id="ACV27871.1"/>
    </source>
</evidence>
<dbReference type="InParanoid" id="C7R981"/>
<evidence type="ECO:0000313" key="3">
    <source>
        <dbReference type="Proteomes" id="UP000001231"/>
    </source>
</evidence>
<dbReference type="eggNOG" id="ENOG50334Z6">
    <property type="taxonomic scope" value="Bacteria"/>
</dbReference>
<name>C7R981_KANKD</name>
<dbReference type="KEGG" id="kko:Kkor_2462"/>
<protein>
    <recommendedName>
        <fullName evidence="4">Lipocalin-like domain-containing protein</fullName>
    </recommendedName>
</protein>
<evidence type="ECO:0000256" key="1">
    <source>
        <dbReference type="SAM" id="SignalP"/>
    </source>
</evidence>
<keyword evidence="1" id="KW-0732">Signal</keyword>
<proteinExistence type="predicted"/>